<name>A0A4P6XK25_9ASCO</name>
<dbReference type="SUPFAM" id="SSF53474">
    <property type="entry name" value="alpha/beta-Hydrolases"/>
    <property type="match status" value="1"/>
</dbReference>
<dbReference type="GO" id="GO:0035965">
    <property type="term" value="P:cardiolipin acyl-chain remodeling"/>
    <property type="evidence" value="ECO:0007669"/>
    <property type="project" value="TreeGrafter"/>
</dbReference>
<sequence length="501" mass="56794">MSLIGNAIEAMGSQSAETPNSAAHKRASSIGMWASVRDWWSVPLALQKPTEKAYNTPRYVSARRQNIRIEYDLFRAILSPKVYIYPPDSTTGESATSGEPDLPPKHAISARFIDTSLPGMSDDGSCFIHEFEVTHAVDLALPQRHIVLIHGYMAALGYFIKNVEEIAQLYGNLVVHVIDMPGFGNSARPEFPKNLLKLPGGASKADEIGQIIGVENWFIDKLEAWRVAKQLAHFDLVAHLMGAYLLSCYLLKYNRSDAKIVDRFILVSPMGTESSDISLINNKKLQFNHHDVASNPLHEVFALQDFDENGTNEELYDLWLRLGKPRFPRNVVLRTLWNNHISPFQLLQTFGPLYLKLLSFWLFQRFQNLSANFSETDDNLQNVDLVLKLHEYSFSIFNQYQALGELAITKLINHEIVPRIPLCDRGFVEYLHDAKIKTLWMYGDKDWMNTKGGEYCVEKLQGLGSPDADLVVLENAGHHIYLDNPEKFNKAAIKFFGYNDS</sequence>
<dbReference type="InterPro" id="IPR000073">
    <property type="entry name" value="AB_hydrolase_1"/>
</dbReference>
<evidence type="ECO:0000259" key="1">
    <source>
        <dbReference type="Pfam" id="PF00561"/>
    </source>
</evidence>
<protein>
    <submittedName>
        <fullName evidence="2">Cardiolipin-specific phospholipase</fullName>
    </submittedName>
</protein>
<dbReference type="GO" id="GO:0005743">
    <property type="term" value="C:mitochondrial inner membrane"/>
    <property type="evidence" value="ECO:0007669"/>
    <property type="project" value="TreeGrafter"/>
</dbReference>
<dbReference type="PANTHER" id="PTHR42886">
    <property type="entry name" value="RE40534P-RELATED"/>
    <property type="match status" value="1"/>
</dbReference>
<organism evidence="2 3">
    <name type="scientific">Metschnikowia aff. pulcherrima</name>
    <dbReference type="NCBI Taxonomy" id="2163413"/>
    <lineage>
        <taxon>Eukaryota</taxon>
        <taxon>Fungi</taxon>
        <taxon>Dikarya</taxon>
        <taxon>Ascomycota</taxon>
        <taxon>Saccharomycotina</taxon>
        <taxon>Pichiomycetes</taxon>
        <taxon>Metschnikowiaceae</taxon>
        <taxon>Metschnikowia</taxon>
    </lineage>
</organism>
<dbReference type="Gene3D" id="3.40.50.1820">
    <property type="entry name" value="alpha/beta hydrolase"/>
    <property type="match status" value="1"/>
</dbReference>
<dbReference type="Proteomes" id="UP000292447">
    <property type="component" value="Chromosome II"/>
</dbReference>
<reference evidence="3" key="1">
    <citation type="submission" date="2019-03" db="EMBL/GenBank/DDBJ databases">
        <title>Snf2 controls pulcherriminic acid biosynthesis and connects pigmentation and antifungal activity of the yeast Metschnikowia pulcherrima.</title>
        <authorList>
            <person name="Gore-Lloyd D."/>
            <person name="Sumann I."/>
            <person name="Brachmann A.O."/>
            <person name="Schneeberger K."/>
            <person name="Ortiz-Merino R.A."/>
            <person name="Moreno-Beltran M."/>
            <person name="Schlaefli M."/>
            <person name="Kirner P."/>
            <person name="Santos Kron A."/>
            <person name="Wolfe K.H."/>
            <person name="Piel J."/>
            <person name="Ahrens C.H."/>
            <person name="Henk D."/>
            <person name="Freimoser F.M."/>
        </authorList>
    </citation>
    <scope>NUCLEOTIDE SEQUENCE [LARGE SCALE GENOMIC DNA]</scope>
    <source>
        <strain evidence="3">APC 1.2</strain>
    </source>
</reference>
<proteinExistence type="predicted"/>
<dbReference type="InterPro" id="IPR029058">
    <property type="entry name" value="AB_hydrolase_fold"/>
</dbReference>
<feature type="domain" description="AB hydrolase-1" evidence="1">
    <location>
        <begin position="145"/>
        <end position="485"/>
    </location>
</feature>
<keyword evidence="3" id="KW-1185">Reference proteome</keyword>
<dbReference type="PANTHER" id="PTHR42886:SF23">
    <property type="entry name" value="1-ACYLGLYCEROL-3-PHOSPHATE O-ACYLTRANSFERASE ICT1-RELATED"/>
    <property type="match status" value="1"/>
</dbReference>
<gene>
    <name evidence="2" type="primary">MPUL0B07560</name>
    <name evidence="2" type="ORF">METSCH_B07560</name>
</gene>
<dbReference type="GO" id="GO:0004623">
    <property type="term" value="F:phospholipase A2 activity"/>
    <property type="evidence" value="ECO:0007669"/>
    <property type="project" value="TreeGrafter"/>
</dbReference>
<dbReference type="GO" id="GO:0055088">
    <property type="term" value="P:lipid homeostasis"/>
    <property type="evidence" value="ECO:0007669"/>
    <property type="project" value="TreeGrafter"/>
</dbReference>
<accession>A0A4P6XK25</accession>
<evidence type="ECO:0000313" key="2">
    <source>
        <dbReference type="EMBL" id="QBM87550.1"/>
    </source>
</evidence>
<dbReference type="GO" id="GO:0042171">
    <property type="term" value="F:lysophosphatidic acid acyltransferase activity"/>
    <property type="evidence" value="ECO:0007669"/>
    <property type="project" value="TreeGrafter"/>
</dbReference>
<dbReference type="GO" id="GO:0006654">
    <property type="term" value="P:phosphatidic acid biosynthetic process"/>
    <property type="evidence" value="ECO:0007669"/>
    <property type="project" value="TreeGrafter"/>
</dbReference>
<dbReference type="STRING" id="2163413.A0A4P6XK25"/>
<dbReference type="EMBL" id="CP034457">
    <property type="protein sequence ID" value="QBM87550.1"/>
    <property type="molecule type" value="Genomic_DNA"/>
</dbReference>
<dbReference type="Pfam" id="PF00561">
    <property type="entry name" value="Abhydrolase_1"/>
    <property type="match status" value="1"/>
</dbReference>
<dbReference type="AlphaFoldDB" id="A0A4P6XK25"/>
<evidence type="ECO:0000313" key="3">
    <source>
        <dbReference type="Proteomes" id="UP000292447"/>
    </source>
</evidence>